<proteinExistence type="predicted"/>
<evidence type="ECO:0000313" key="2">
    <source>
        <dbReference type="Proteomes" id="UP000229970"/>
    </source>
</evidence>
<dbReference type="AlphaFoldDB" id="A0A2N9XFM9"/>
<evidence type="ECO:0008006" key="3">
    <source>
        <dbReference type="Google" id="ProtNLM"/>
    </source>
</evidence>
<reference evidence="1 2" key="1">
    <citation type="journal article" date="2017" name="MBio">
        <title>Type VI secretion-mediated competition in the bee gut microbiome.</title>
        <authorList>
            <person name="Steele M.I."/>
            <person name="Kwong W.K."/>
            <person name="Powell J.E."/>
            <person name="Whiteley M."/>
            <person name="Moran N.A."/>
        </authorList>
    </citation>
    <scope>NUCLEOTIDE SEQUENCE [LARGE SCALE GENOMIC DNA]</scope>
    <source>
        <strain evidence="1 2">Ruf1-X</strain>
    </source>
</reference>
<comment type="caution">
    <text evidence="1">The sequence shown here is derived from an EMBL/GenBank/DDBJ whole genome shotgun (WGS) entry which is preliminary data.</text>
</comment>
<gene>
    <name evidence="1" type="ORF">BHC46_07875</name>
</gene>
<protein>
    <recommendedName>
        <fullName evidence="3">Lipoprotein</fullName>
    </recommendedName>
</protein>
<dbReference type="RefSeq" id="WP_100139298.1">
    <property type="nucleotide sequence ID" value="NZ_MEIP01000019.1"/>
</dbReference>
<dbReference type="EMBL" id="MEIP01000019">
    <property type="protein sequence ID" value="PIT47133.1"/>
    <property type="molecule type" value="Genomic_DNA"/>
</dbReference>
<sequence length="90" mass="10370">MMENKIKFLAIASFIALCGCGTNTSAYQKQLEANGHTSSRVIVYPANEKYAQIPAQYLVDQRGRYIDENGNLTDHPVENPYYRDYMKHHR</sequence>
<dbReference type="Proteomes" id="UP000229970">
    <property type="component" value="Unassembled WGS sequence"/>
</dbReference>
<organism evidence="1 2">
    <name type="scientific">Snodgrassella alvi</name>
    <dbReference type="NCBI Taxonomy" id="1196083"/>
    <lineage>
        <taxon>Bacteria</taxon>
        <taxon>Pseudomonadati</taxon>
        <taxon>Pseudomonadota</taxon>
        <taxon>Betaproteobacteria</taxon>
        <taxon>Neisseriales</taxon>
        <taxon>Neisseriaceae</taxon>
        <taxon>Snodgrassella</taxon>
    </lineage>
</organism>
<accession>A0A2N9XFM9</accession>
<evidence type="ECO:0000313" key="1">
    <source>
        <dbReference type="EMBL" id="PIT47133.1"/>
    </source>
</evidence>
<dbReference type="PROSITE" id="PS51257">
    <property type="entry name" value="PROKAR_LIPOPROTEIN"/>
    <property type="match status" value="1"/>
</dbReference>
<name>A0A2N9XFM9_9NEIS</name>